<reference evidence="13" key="1">
    <citation type="submission" date="2020-06" db="EMBL/GenBank/DDBJ databases">
        <authorList>
            <person name="Ji K."/>
            <person name="Li J."/>
        </authorList>
    </citation>
    <scope>NUCLEOTIDE SEQUENCE</scope>
    <source>
        <strain evidence="13">JKM2019</strain>
        <tissue evidence="13">Whole body</tissue>
    </source>
</reference>
<dbReference type="InterPro" id="IPR051092">
    <property type="entry name" value="FYVE_RhoGEF_PH"/>
</dbReference>
<dbReference type="PROSITE" id="PS50010">
    <property type="entry name" value="DH_2"/>
    <property type="match status" value="1"/>
</dbReference>
<feature type="compositionally biased region" description="Basic and acidic residues" evidence="9">
    <location>
        <begin position="231"/>
        <end position="240"/>
    </location>
</feature>
<dbReference type="Gene3D" id="2.30.29.30">
    <property type="entry name" value="Pleckstrin-homology domain (PH domain)/Phosphotyrosine-binding domain (PTB)"/>
    <property type="match status" value="2"/>
</dbReference>
<feature type="compositionally biased region" description="Low complexity" evidence="9">
    <location>
        <begin position="458"/>
        <end position="470"/>
    </location>
</feature>
<dbReference type="Gene3D" id="1.20.900.10">
    <property type="entry name" value="Dbl homology (DH) domain"/>
    <property type="match status" value="1"/>
</dbReference>
<evidence type="ECO:0000259" key="12">
    <source>
        <dbReference type="PROSITE" id="PS50178"/>
    </source>
</evidence>
<feature type="region of interest" description="Disordered" evidence="9">
    <location>
        <begin position="937"/>
        <end position="1021"/>
    </location>
</feature>
<dbReference type="InterPro" id="IPR001849">
    <property type="entry name" value="PH_domain"/>
</dbReference>
<evidence type="ECO:0000259" key="11">
    <source>
        <dbReference type="PROSITE" id="PS50010"/>
    </source>
</evidence>
<evidence type="ECO:0000256" key="3">
    <source>
        <dbReference type="ARBA" id="ARBA00022658"/>
    </source>
</evidence>
<feature type="compositionally biased region" description="Low complexity" evidence="9">
    <location>
        <begin position="54"/>
        <end position="84"/>
    </location>
</feature>
<dbReference type="InterPro" id="IPR013083">
    <property type="entry name" value="Znf_RING/FYVE/PHD"/>
</dbReference>
<dbReference type="InterPro" id="IPR000306">
    <property type="entry name" value="Znf_FYVE"/>
</dbReference>
<organism evidence="13">
    <name type="scientific">Dermatophagoides farinae</name>
    <name type="common">American house dust mite</name>
    <dbReference type="NCBI Taxonomy" id="6954"/>
    <lineage>
        <taxon>Eukaryota</taxon>
        <taxon>Metazoa</taxon>
        <taxon>Ecdysozoa</taxon>
        <taxon>Arthropoda</taxon>
        <taxon>Chelicerata</taxon>
        <taxon>Arachnida</taxon>
        <taxon>Acari</taxon>
        <taxon>Acariformes</taxon>
        <taxon>Sarcoptiformes</taxon>
        <taxon>Astigmata</taxon>
        <taxon>Psoroptidia</taxon>
        <taxon>Analgoidea</taxon>
        <taxon>Pyroglyphidae</taxon>
        <taxon>Dermatophagoidinae</taxon>
        <taxon>Dermatophagoides</taxon>
    </lineage>
</organism>
<feature type="compositionally biased region" description="Low complexity" evidence="9">
    <location>
        <begin position="883"/>
        <end position="904"/>
    </location>
</feature>
<dbReference type="GO" id="GO:0005856">
    <property type="term" value="C:cytoskeleton"/>
    <property type="evidence" value="ECO:0007669"/>
    <property type="project" value="UniProtKB-SubCell"/>
</dbReference>
<feature type="compositionally biased region" description="Low complexity" evidence="9">
    <location>
        <begin position="241"/>
        <end position="254"/>
    </location>
</feature>
<feature type="region of interest" description="Disordered" evidence="9">
    <location>
        <begin position="1342"/>
        <end position="1362"/>
    </location>
</feature>
<dbReference type="CDD" id="cd00160">
    <property type="entry name" value="RhoGEF"/>
    <property type="match status" value="1"/>
</dbReference>
<feature type="domain" description="DH" evidence="11">
    <location>
        <begin position="1025"/>
        <end position="1209"/>
    </location>
</feature>
<evidence type="ECO:0000256" key="6">
    <source>
        <dbReference type="ARBA" id="ARBA00022833"/>
    </source>
</evidence>
<reference evidence="13" key="2">
    <citation type="journal article" date="2021" name="World Allergy Organ. J.">
        <title>Chromosome-level assembly of Dermatophagoides farinae genome and transcriptome reveals two novel allergens Der f 37 and Der f 39.</title>
        <authorList>
            <person name="Chen J."/>
            <person name="Cai Z."/>
            <person name="Fan D."/>
            <person name="Hu J."/>
            <person name="Hou Y."/>
            <person name="He Y."/>
            <person name="Zhang Z."/>
            <person name="Zhao Z."/>
            <person name="Gao P."/>
            <person name="Hu W."/>
            <person name="Sun J."/>
            <person name="Li J."/>
            <person name="Ji K."/>
        </authorList>
    </citation>
    <scope>NUCLEOTIDE SEQUENCE</scope>
    <source>
        <strain evidence="13">JKM2019</strain>
    </source>
</reference>
<dbReference type="Proteomes" id="UP000828236">
    <property type="component" value="Unassembled WGS sequence"/>
</dbReference>
<evidence type="ECO:0000256" key="9">
    <source>
        <dbReference type="SAM" id="MobiDB-lite"/>
    </source>
</evidence>
<feature type="region of interest" description="Disordered" evidence="9">
    <location>
        <begin position="751"/>
        <end position="798"/>
    </location>
</feature>
<feature type="region of interest" description="Disordered" evidence="9">
    <location>
        <begin position="1742"/>
        <end position="1768"/>
    </location>
</feature>
<feature type="region of interest" description="Disordered" evidence="9">
    <location>
        <begin position="201"/>
        <end position="333"/>
    </location>
</feature>
<feature type="compositionally biased region" description="Polar residues" evidence="9">
    <location>
        <begin position="1000"/>
        <end position="1015"/>
    </location>
</feature>
<evidence type="ECO:0000256" key="4">
    <source>
        <dbReference type="ARBA" id="ARBA00022723"/>
    </source>
</evidence>
<dbReference type="SUPFAM" id="SSF57903">
    <property type="entry name" value="FYVE/PHD zinc finger"/>
    <property type="match status" value="1"/>
</dbReference>
<evidence type="ECO:0000259" key="10">
    <source>
        <dbReference type="PROSITE" id="PS50003"/>
    </source>
</evidence>
<dbReference type="PANTHER" id="PTHR12673:SF267">
    <property type="entry name" value="PROTEIN CBG10230"/>
    <property type="match status" value="1"/>
</dbReference>
<feature type="compositionally biased region" description="Low complexity" evidence="9">
    <location>
        <begin position="1742"/>
        <end position="1757"/>
    </location>
</feature>
<protein>
    <submittedName>
        <fullName evidence="13">Fyve</fullName>
    </submittedName>
</protein>
<proteinExistence type="predicted"/>
<dbReference type="Pfam" id="PF01363">
    <property type="entry name" value="FYVE"/>
    <property type="match status" value="1"/>
</dbReference>
<comment type="caution">
    <text evidence="13">The sequence shown here is derived from an EMBL/GenBank/DDBJ whole genome shotgun (WGS) entry which is preliminary data.</text>
</comment>
<feature type="domain" description="PH" evidence="10">
    <location>
        <begin position="1240"/>
        <end position="1332"/>
    </location>
</feature>
<feature type="compositionally biased region" description="Pro residues" evidence="9">
    <location>
        <begin position="1758"/>
        <end position="1768"/>
    </location>
</feature>
<keyword evidence="4" id="KW-0479">Metal-binding</keyword>
<dbReference type="InterPro" id="IPR000219">
    <property type="entry name" value="DH_dom"/>
</dbReference>
<feature type="compositionally biased region" description="Pro residues" evidence="9">
    <location>
        <begin position="475"/>
        <end position="485"/>
    </location>
</feature>
<keyword evidence="3" id="KW-0344">Guanine-nucleotide releasing factor</keyword>
<dbReference type="SMART" id="SM00233">
    <property type="entry name" value="PH"/>
    <property type="match status" value="2"/>
</dbReference>
<dbReference type="SUPFAM" id="SSF50729">
    <property type="entry name" value="PH domain-like"/>
    <property type="match status" value="2"/>
</dbReference>
<feature type="compositionally biased region" description="Basic and acidic residues" evidence="9">
    <location>
        <begin position="201"/>
        <end position="216"/>
    </location>
</feature>
<feature type="region of interest" description="Disordered" evidence="9">
    <location>
        <begin position="608"/>
        <end position="653"/>
    </location>
</feature>
<comment type="subcellular location">
    <subcellularLocation>
        <location evidence="1">Cytoplasm</location>
        <location evidence="1">Cytoskeleton</location>
    </subcellularLocation>
</comment>
<dbReference type="GO" id="GO:0005737">
    <property type="term" value="C:cytoplasm"/>
    <property type="evidence" value="ECO:0007669"/>
    <property type="project" value="TreeGrafter"/>
</dbReference>
<feature type="region of interest" description="Disordered" evidence="9">
    <location>
        <begin position="49"/>
        <end position="103"/>
    </location>
</feature>
<dbReference type="SMART" id="SM00064">
    <property type="entry name" value="FYVE"/>
    <property type="match status" value="1"/>
</dbReference>
<dbReference type="Pfam" id="PF00169">
    <property type="entry name" value="PH"/>
    <property type="match status" value="2"/>
</dbReference>
<evidence type="ECO:0000256" key="1">
    <source>
        <dbReference type="ARBA" id="ARBA00004245"/>
    </source>
</evidence>
<dbReference type="InterPro" id="IPR035899">
    <property type="entry name" value="DBL_dom_sf"/>
</dbReference>
<feature type="region of interest" description="Disordered" evidence="9">
    <location>
        <begin position="881"/>
        <end position="904"/>
    </location>
</feature>
<dbReference type="SMART" id="SM00325">
    <property type="entry name" value="RhoGEF"/>
    <property type="match status" value="1"/>
</dbReference>
<keyword evidence="2" id="KW-0963">Cytoplasm</keyword>
<keyword evidence="7" id="KW-0206">Cytoskeleton</keyword>
<dbReference type="GO" id="GO:0005085">
    <property type="term" value="F:guanyl-nucleotide exchange factor activity"/>
    <property type="evidence" value="ECO:0007669"/>
    <property type="project" value="UniProtKB-KW"/>
</dbReference>
<feature type="compositionally biased region" description="Polar residues" evidence="9">
    <location>
        <begin position="763"/>
        <end position="775"/>
    </location>
</feature>
<dbReference type="PROSITE" id="PS50003">
    <property type="entry name" value="PH_DOMAIN"/>
    <property type="match status" value="2"/>
</dbReference>
<keyword evidence="6" id="KW-0862">Zinc</keyword>
<evidence type="ECO:0000256" key="5">
    <source>
        <dbReference type="ARBA" id="ARBA00022771"/>
    </source>
</evidence>
<name>A0A9D4SET1_DERFA</name>
<feature type="compositionally biased region" description="Acidic residues" evidence="9">
    <location>
        <begin position="283"/>
        <end position="294"/>
    </location>
</feature>
<dbReference type="GO" id="GO:0008270">
    <property type="term" value="F:zinc ion binding"/>
    <property type="evidence" value="ECO:0007669"/>
    <property type="project" value="UniProtKB-KW"/>
</dbReference>
<evidence type="ECO:0000256" key="7">
    <source>
        <dbReference type="ARBA" id="ARBA00023212"/>
    </source>
</evidence>
<feature type="region of interest" description="Disordered" evidence="9">
    <location>
        <begin position="455"/>
        <end position="487"/>
    </location>
</feature>
<feature type="compositionally biased region" description="Low complexity" evidence="9">
    <location>
        <begin position="751"/>
        <end position="762"/>
    </location>
</feature>
<feature type="compositionally biased region" description="Basic and acidic residues" evidence="9">
    <location>
        <begin position="265"/>
        <end position="282"/>
    </location>
</feature>
<gene>
    <name evidence="13" type="ORF">HUG17_3099</name>
</gene>
<evidence type="ECO:0000256" key="8">
    <source>
        <dbReference type="PROSITE-ProRule" id="PRU00091"/>
    </source>
</evidence>
<feature type="compositionally biased region" description="Low complexity" evidence="9">
    <location>
        <begin position="621"/>
        <end position="640"/>
    </location>
</feature>
<feature type="compositionally biased region" description="Low complexity" evidence="9">
    <location>
        <begin position="92"/>
        <end position="102"/>
    </location>
</feature>
<feature type="compositionally biased region" description="Basic and acidic residues" evidence="9">
    <location>
        <begin position="952"/>
        <end position="962"/>
    </location>
</feature>
<dbReference type="InterPro" id="IPR011011">
    <property type="entry name" value="Znf_FYVE_PHD"/>
</dbReference>
<keyword evidence="5 8" id="KW-0863">Zinc-finger</keyword>
<dbReference type="Pfam" id="PF00621">
    <property type="entry name" value="RhoGEF"/>
    <property type="match status" value="1"/>
</dbReference>
<feature type="compositionally biased region" description="Polar residues" evidence="9">
    <location>
        <begin position="218"/>
        <end position="227"/>
    </location>
</feature>
<feature type="domain" description="FYVE-type" evidence="12">
    <location>
        <begin position="1428"/>
        <end position="1487"/>
    </location>
</feature>
<feature type="domain" description="PH" evidence="10">
    <location>
        <begin position="1642"/>
        <end position="1740"/>
    </location>
</feature>
<evidence type="ECO:0000256" key="2">
    <source>
        <dbReference type="ARBA" id="ARBA00022490"/>
    </source>
</evidence>
<feature type="compositionally biased region" description="Low complexity" evidence="9">
    <location>
        <begin position="1346"/>
        <end position="1362"/>
    </location>
</feature>
<accession>A0A9D4SET1</accession>
<dbReference type="InterPro" id="IPR011993">
    <property type="entry name" value="PH-like_dom_sf"/>
</dbReference>
<dbReference type="InterPro" id="IPR017455">
    <property type="entry name" value="Znf_FYVE-rel"/>
</dbReference>
<dbReference type="SUPFAM" id="SSF48065">
    <property type="entry name" value="DBL homology domain (DH-domain)"/>
    <property type="match status" value="1"/>
</dbReference>
<feature type="compositionally biased region" description="Basic residues" evidence="9">
    <location>
        <begin position="963"/>
        <end position="973"/>
    </location>
</feature>
<dbReference type="PROSITE" id="PS50178">
    <property type="entry name" value="ZF_FYVE"/>
    <property type="match status" value="1"/>
</dbReference>
<dbReference type="EMBL" id="SDOV01000007">
    <property type="protein sequence ID" value="KAH7639066.1"/>
    <property type="molecule type" value="Genomic_DNA"/>
</dbReference>
<sequence>MGVVVCQFDNSNRSKLIKNVSTTTTTTPSPLMLKSNKIQQLTQLFDNNNSNLRSSSSSSSRGFTSSLSDSSSSSSTASSTSATPTPSPTTPTPFRSISYDYNNQHHHDHDNKILRNGCGVDDDDYKDNTNIFDENLKNLEKLATNQNHRTASTITKTTTTKIVKRNSSAPNESTITTKTNEQRTRKVNIIATTALDSTALVKEKNQTTNDHDDVDKNILNSGNTNDENIGDDDKNSENKKLSTTTTTKQQSSNSVRIVHCNKLKIGKDHHQEQQHQLEHLTDNDDDDDDDENVDVNERRPTLPRKPTFLRKKKQSKPISTVNINNNNNNDDEDEFIRKQQQQLINNRRHYSAPTISSLASSSSSLILSLTNNNNNNHNNQQTTNINRPTLRQISSASRNNKIAAAKHSFLFGTTTTIPSSSSSSSQQFNVEKDSIGDTFGDITPLANTIDSISDHKLQQQQQHQLPSSSLTARSLPPPPVPPRPKLIPSHYVYEARQRNRPPTRDVACDTSENGFEKFCQQQQQQTKILTNANKNGGFLHRTNNKTFNDYERKSQSLDISNDDDITLVENTSHRFYTKEYNGHVPNGSINSDNNNNITIASVYTDARTHQSNTNSHHDQKPSSSIIKPIQQQQQHWSDGNVSDDDDTINDDISSLSSSQYQSVMDHLSTADDSIGYLIQQQTTPIKNDSFLHGYNNNNNSSIVIMPQTTTTATTTSRQQQILSKNISNIDNTATSTTTTTMNEYQSALDNNNQQQQLSSSADFQQQYSSQRSSMHSNHDQQQQQQHFDIDNDDDGNQILNDYDQFQKQFDGLQMVNRMIINSADGDPNDGDETAVAATATTIAIGADGTDEVLITVGGDHSTTSVTINDDLSKDNKNRQSFISTESTESTSSTESTTFSYSSESNKSLSIPINQSIYINDVDGDGHESNTLTILATQQAPPTPSSQPSCDSLSDKKISDERKKKSNGSKKKKYSLAEPPNEITRPCVDASTPLIGAGGQILSNPSLRENLSSLPKSTPKGGKPDKRYYCAHELYTTERDYVDVLIMLTEEFRKEIQPYVTPKWLSTFFRPLDGVTPINKKLLEELKRRILVDWDDNTKLSDIIIQICPYFKEYSIYIREFDRINFMLDDAIVRFVDFESVLRSFENNDRCRKLTIKSYLLKPIQRLPQYLLMLKQYAKLLDPEKDRDEFEGTQEAMRIVSEVVEHVDRESKMQEQSLTLNELRNRIILTKPTKIIIPGRVLIRRGQLDKVSRKEVHVRYFILFNDVLFYLTPVMNGMYKLKEELPLLGMQVEMTQNYPREFIVRSVKRSFALFAPDEKEREEWVRDLRKAIADHTEKQLSFKNRNSMSEMSSGHPHSPHSMEPMNQLLSVTSSPQSTLSRANNDRISILSASESDYDYPIPSASANIATSEMSSALRLGDLAPVWLHDNHVTMCHQCTAPFTLLNRRHHCRACGHIFCANCSSHQFPLKYLDYKPDRVCDYCHDELKSMQNPLLSSPLRVSFLNNQHIDSNSDYHDYANIESTPQISVSISPQNSIKSTSSTISSSGIGSGGNNGNGILKNLTRKNRSNSCHELRNNQVKIPPDTPPAITLSHQSSSLLAGGNNHLQQQLLLRNNNIRLSSRLLKNKNVSSVLVEVQANDSNALIAGWLHRYAQKKGWKRYWFVIKNMVLYTFKASEDVRALETLPLLSYDVSVSNESIKGHPAELIIKLSHRCQPTIYFFVEQKEQFQRWFECFKESTSLLQSPSSKKLSSVSLDQQPPPSSPSQSG</sequence>
<dbReference type="Gene3D" id="3.30.40.10">
    <property type="entry name" value="Zinc/RING finger domain, C3HC4 (zinc finger)"/>
    <property type="match status" value="1"/>
</dbReference>
<dbReference type="PANTHER" id="PTHR12673">
    <property type="entry name" value="FACIOGENITAL DYSPLASIA PROTEIN"/>
    <property type="match status" value="1"/>
</dbReference>
<evidence type="ECO:0000313" key="13">
    <source>
        <dbReference type="EMBL" id="KAH7639066.1"/>
    </source>
</evidence>